<reference evidence="1" key="1">
    <citation type="submission" date="2022-11" db="EMBL/GenBank/DDBJ databases">
        <title>Chromosome-level genome of Pogonophryne albipinna.</title>
        <authorList>
            <person name="Jo E."/>
        </authorList>
    </citation>
    <scope>NUCLEOTIDE SEQUENCE</scope>
    <source>
        <strain evidence="1">SGF0006</strain>
        <tissue evidence="1">Muscle</tissue>
    </source>
</reference>
<name>A0AAD6B524_9TELE</name>
<sequence length="80" mass="8721">MYGVMMSQSQSTFAYDKPTRAVPSCSLRDQSAPPPGPFSHIPLLGRGYISSQAVPALALLCVSAPQPRQQRQAEEEEGDW</sequence>
<dbReference type="EMBL" id="JAPTMU010000009">
    <property type="protein sequence ID" value="KAJ4938166.1"/>
    <property type="molecule type" value="Genomic_DNA"/>
</dbReference>
<comment type="caution">
    <text evidence="1">The sequence shown here is derived from an EMBL/GenBank/DDBJ whole genome shotgun (WGS) entry which is preliminary data.</text>
</comment>
<accession>A0AAD6B524</accession>
<organism evidence="1 2">
    <name type="scientific">Pogonophryne albipinna</name>
    <dbReference type="NCBI Taxonomy" id="1090488"/>
    <lineage>
        <taxon>Eukaryota</taxon>
        <taxon>Metazoa</taxon>
        <taxon>Chordata</taxon>
        <taxon>Craniata</taxon>
        <taxon>Vertebrata</taxon>
        <taxon>Euteleostomi</taxon>
        <taxon>Actinopterygii</taxon>
        <taxon>Neopterygii</taxon>
        <taxon>Teleostei</taxon>
        <taxon>Neoteleostei</taxon>
        <taxon>Acanthomorphata</taxon>
        <taxon>Eupercaria</taxon>
        <taxon>Perciformes</taxon>
        <taxon>Notothenioidei</taxon>
        <taxon>Pogonophryne</taxon>
    </lineage>
</organism>
<evidence type="ECO:0000313" key="1">
    <source>
        <dbReference type="EMBL" id="KAJ4938166.1"/>
    </source>
</evidence>
<protein>
    <submittedName>
        <fullName evidence="1">Uncharacterized protein</fullName>
    </submittedName>
</protein>
<gene>
    <name evidence="1" type="ORF">JOQ06_002792</name>
</gene>
<dbReference type="Proteomes" id="UP001219934">
    <property type="component" value="Unassembled WGS sequence"/>
</dbReference>
<evidence type="ECO:0000313" key="2">
    <source>
        <dbReference type="Proteomes" id="UP001219934"/>
    </source>
</evidence>
<keyword evidence="2" id="KW-1185">Reference proteome</keyword>
<proteinExistence type="predicted"/>
<dbReference type="AlphaFoldDB" id="A0AAD6B524"/>